<dbReference type="STRING" id="1194695.A0A5D3C919"/>
<evidence type="ECO:0000313" key="3">
    <source>
        <dbReference type="EMBL" id="KAA0050610.1"/>
    </source>
</evidence>
<comment type="caution">
    <text evidence="4">The sequence shown here is derived from an EMBL/GenBank/DDBJ whole genome shotgun (WGS) entry which is preliminary data.</text>
</comment>
<sequence>MQRTEREQVEMKRGARVALTATVKADDVLTVSGYFVCRLHFLLLCLYHDLLLRAFFGAISIVWHLHLNMKNVCWSYFNPDFDTLLERINGPMVCIDNESMEDYTIVKVDSLNKQSLLLEVVQILTDLDLSISKSYISCDTGWFMDVYRSSGTSPKVQSGESFNLVLCWQGTKKIIWNGENHGESLAIVLGWLLLRHVVGMSWNCFRILITNAGGILEVTMDKTGVSPRTQSLKLPVLHLNRKTTRLALTFHFFL</sequence>
<dbReference type="GO" id="GO:0016597">
    <property type="term" value="F:amino acid binding"/>
    <property type="evidence" value="ECO:0007669"/>
    <property type="project" value="UniProtKB-UniRule"/>
</dbReference>
<proteinExistence type="predicted"/>
<gene>
    <name evidence="4" type="ORF">E5676_scaffold1737G001270</name>
    <name evidence="3" type="ORF">E6C27_scaffold673G00720</name>
</gene>
<dbReference type="OrthoDB" id="1745678at2759"/>
<evidence type="ECO:0000313" key="4">
    <source>
        <dbReference type="EMBL" id="TYK07830.1"/>
    </source>
</evidence>
<accession>A0A5D3C919</accession>
<reference evidence="5 6" key="1">
    <citation type="submission" date="2019-08" db="EMBL/GenBank/DDBJ databases">
        <title>Draft genome sequences of two oriental melons (Cucumis melo L. var makuwa).</title>
        <authorList>
            <person name="Kwon S.-Y."/>
        </authorList>
    </citation>
    <scope>NUCLEOTIDE SEQUENCE [LARGE SCALE GENOMIC DNA]</scope>
    <source>
        <strain evidence="6">cv. Chang Bougi</strain>
        <strain evidence="5">cv. SW 3</strain>
        <tissue evidence="4">Leaf</tissue>
    </source>
</reference>
<evidence type="ECO:0000256" key="2">
    <source>
        <dbReference type="RuleBase" id="RU369043"/>
    </source>
</evidence>
<dbReference type="Proteomes" id="UP000321947">
    <property type="component" value="Unassembled WGS sequence"/>
</dbReference>
<dbReference type="EMBL" id="SSTE01011804">
    <property type="protein sequence ID" value="KAA0050610.1"/>
    <property type="molecule type" value="Genomic_DNA"/>
</dbReference>
<dbReference type="EMBL" id="SSTD01013081">
    <property type="protein sequence ID" value="TYK07830.1"/>
    <property type="molecule type" value="Genomic_DNA"/>
</dbReference>
<name>A0A5D3C919_CUCMM</name>
<dbReference type="InterPro" id="IPR045865">
    <property type="entry name" value="ACT-like_dom_sf"/>
</dbReference>
<keyword evidence="1 2" id="KW-0677">Repeat</keyword>
<dbReference type="AlphaFoldDB" id="A0A5D3C919"/>
<dbReference type="PANTHER" id="PTHR31096">
    <property type="entry name" value="ACT DOMAIN-CONTAINING PROTEIN ACR4-RELATED"/>
    <property type="match status" value="1"/>
</dbReference>
<organism evidence="4 6">
    <name type="scientific">Cucumis melo var. makuwa</name>
    <name type="common">Oriental melon</name>
    <dbReference type="NCBI Taxonomy" id="1194695"/>
    <lineage>
        <taxon>Eukaryota</taxon>
        <taxon>Viridiplantae</taxon>
        <taxon>Streptophyta</taxon>
        <taxon>Embryophyta</taxon>
        <taxon>Tracheophyta</taxon>
        <taxon>Spermatophyta</taxon>
        <taxon>Magnoliopsida</taxon>
        <taxon>eudicotyledons</taxon>
        <taxon>Gunneridae</taxon>
        <taxon>Pentapetalae</taxon>
        <taxon>rosids</taxon>
        <taxon>fabids</taxon>
        <taxon>Cucurbitales</taxon>
        <taxon>Cucurbitaceae</taxon>
        <taxon>Benincaseae</taxon>
        <taxon>Cucumis</taxon>
    </lineage>
</organism>
<dbReference type="PANTHER" id="PTHR31096:SF50">
    <property type="entry name" value="ACT DOMAIN-CONTAINING PROTEIN ACR2"/>
    <property type="match status" value="1"/>
</dbReference>
<dbReference type="Proteomes" id="UP000321393">
    <property type="component" value="Unassembled WGS sequence"/>
</dbReference>
<comment type="function">
    <text evidence="2">Binds amino acids.</text>
</comment>
<protein>
    <recommendedName>
        <fullName evidence="2">ACT domain-containing protein ACR</fullName>
    </recommendedName>
    <alternativeName>
        <fullName evidence="2">Protein ACT DOMAIN REPEATS</fullName>
    </alternativeName>
</protein>
<dbReference type="SUPFAM" id="SSF55021">
    <property type="entry name" value="ACT-like"/>
    <property type="match status" value="1"/>
</dbReference>
<evidence type="ECO:0000256" key="1">
    <source>
        <dbReference type="ARBA" id="ARBA00022737"/>
    </source>
</evidence>
<evidence type="ECO:0000313" key="5">
    <source>
        <dbReference type="Proteomes" id="UP000321393"/>
    </source>
</evidence>
<dbReference type="InterPro" id="IPR040217">
    <property type="entry name" value="ACR1-12"/>
</dbReference>
<evidence type="ECO:0000313" key="6">
    <source>
        <dbReference type="Proteomes" id="UP000321947"/>
    </source>
</evidence>